<evidence type="ECO:0000256" key="1">
    <source>
        <dbReference type="SAM" id="MobiDB-lite"/>
    </source>
</evidence>
<dbReference type="EMBL" id="WIGM01000262">
    <property type="protein sequence ID" value="KAF6831406.1"/>
    <property type="molecule type" value="Genomic_DNA"/>
</dbReference>
<name>A0A8H6NG93_9PEZI</name>
<dbReference type="OrthoDB" id="4791513at2759"/>
<evidence type="ECO:0000313" key="2">
    <source>
        <dbReference type="EMBL" id="KAF6831406.1"/>
    </source>
</evidence>
<feature type="region of interest" description="Disordered" evidence="1">
    <location>
        <begin position="115"/>
        <end position="138"/>
    </location>
</feature>
<reference evidence="2" key="1">
    <citation type="journal article" date="2020" name="Phytopathology">
        <title>Genome Sequence Resources of Colletotrichum truncatum, C. plurivorum, C. musicola, and C. sojae: Four Species Pathogenic to Soybean (Glycine max).</title>
        <authorList>
            <person name="Rogerio F."/>
            <person name="Boufleur T.R."/>
            <person name="Ciampi-Guillardi M."/>
            <person name="Sukno S.A."/>
            <person name="Thon M.R."/>
            <person name="Massola Junior N.S."/>
            <person name="Baroncelli R."/>
        </authorList>
    </citation>
    <scope>NUCLEOTIDE SEQUENCE</scope>
    <source>
        <strain evidence="2">LFN0074</strain>
    </source>
</reference>
<evidence type="ECO:0000313" key="3">
    <source>
        <dbReference type="Proteomes" id="UP000639643"/>
    </source>
</evidence>
<gene>
    <name evidence="2" type="ORF">CMUS01_07365</name>
</gene>
<proteinExistence type="predicted"/>
<dbReference type="AlphaFoldDB" id="A0A8H6NG93"/>
<keyword evidence="3" id="KW-1185">Reference proteome</keyword>
<protein>
    <submittedName>
        <fullName evidence="2">Uncharacterized protein</fullName>
    </submittedName>
</protein>
<sequence>MESTYNAPNPGPLNEVAQPANVHQWVRPRIPSIKNILGAKEPFGDHQVAYKLLNLHSRDAANPARRPSPRQFRDWCNEIFMNIWEGSGTEGSEEHRRAIAANRRVLGAMDTLAGIRRPGHPRWRPNQQIRISPGRNDPQDGFVCDDFPVDLNGNNWDQRVYVPATYAAYQNNYVTNDNMPQEQNEPRMRRKWAPTQNMLEDARERRDEDAKEHIACLGFRARPHYMFPDDKKDAEKQTLDTFFCAVSVPRNEDSLWYSLALQRAKELKYLVAQWFDEVLTMPRDRWTPQPGQPGQPPLPVLPEHCYRRRRFRMYCQLLANSARSVDKNDVREWGNLDLIRCLHRNARKSGMPMEAGFHEMLNLVADFFGCEVITFTPPDDLPRLDTEDSVMGYLEANPYEMRVYGEPYRPGMHPNPPHYQILLVTDRQLRYFRPVAWELPAQVRGGATDWNVPTDAFDPWERHSVMPWWPGFRRIVWRVGRRTYDRITGDWLDANRRRNFNPVERAQFELDDIRQWLFSTTGPVHAPYWKAPPGMGAEGMFWDGDADSNRSYVSAQNAAARDRWHSSEPGPWAPAEDPPLPEGVFAAASVGPLNARFRSDGHYRGLKRMADCHLEQYPNHERVNQVGFLKVHATEVEDRRQFWHKLRRKYTVG</sequence>
<comment type="caution">
    <text evidence="2">The sequence shown here is derived from an EMBL/GenBank/DDBJ whole genome shotgun (WGS) entry which is preliminary data.</text>
</comment>
<accession>A0A8H6NG93</accession>
<dbReference type="Proteomes" id="UP000639643">
    <property type="component" value="Unassembled WGS sequence"/>
</dbReference>
<organism evidence="2 3">
    <name type="scientific">Colletotrichum musicola</name>
    <dbReference type="NCBI Taxonomy" id="2175873"/>
    <lineage>
        <taxon>Eukaryota</taxon>
        <taxon>Fungi</taxon>
        <taxon>Dikarya</taxon>
        <taxon>Ascomycota</taxon>
        <taxon>Pezizomycotina</taxon>
        <taxon>Sordariomycetes</taxon>
        <taxon>Hypocreomycetidae</taxon>
        <taxon>Glomerellales</taxon>
        <taxon>Glomerellaceae</taxon>
        <taxon>Colletotrichum</taxon>
        <taxon>Colletotrichum orchidearum species complex</taxon>
    </lineage>
</organism>